<feature type="domain" description="IQ motif and ubiquitin-like" evidence="1">
    <location>
        <begin position="207"/>
        <end position="336"/>
    </location>
</feature>
<accession>A0A388LBJ6</accession>
<dbReference type="Gramene" id="GBG79666">
    <property type="protein sequence ID" value="GBG79666"/>
    <property type="gene ID" value="CBR_g29814"/>
</dbReference>
<organism evidence="2 3">
    <name type="scientific">Chara braunii</name>
    <name type="common">Braun's stonewort</name>
    <dbReference type="NCBI Taxonomy" id="69332"/>
    <lineage>
        <taxon>Eukaryota</taxon>
        <taxon>Viridiplantae</taxon>
        <taxon>Streptophyta</taxon>
        <taxon>Charophyceae</taxon>
        <taxon>Charales</taxon>
        <taxon>Characeae</taxon>
        <taxon>Chara</taxon>
    </lineage>
</organism>
<dbReference type="AlphaFoldDB" id="A0A388LBJ6"/>
<dbReference type="Pfam" id="PF25805">
    <property type="entry name" value="IQUB"/>
    <property type="match status" value="1"/>
</dbReference>
<evidence type="ECO:0000259" key="1">
    <source>
        <dbReference type="Pfam" id="PF25805"/>
    </source>
</evidence>
<dbReference type="STRING" id="69332.A0A388LBJ6"/>
<proteinExistence type="predicted"/>
<keyword evidence="3" id="KW-1185">Reference proteome</keyword>
<evidence type="ECO:0000313" key="2">
    <source>
        <dbReference type="EMBL" id="GBG79666.1"/>
    </source>
</evidence>
<dbReference type="EMBL" id="BFEA01000324">
    <property type="protein sequence ID" value="GBG79666.1"/>
    <property type="molecule type" value="Genomic_DNA"/>
</dbReference>
<sequence length="348" mass="40834">MPFPRCLPSGLACYSRLPAHFNRRVYLPRRTRCAAQCRSPAHALVCLRRGYEKQCFRKGPRLSLFPINDGDGEGRCPSRVLRWAVKDGARHHTEVKWNLAQLPRERIRPLRSIQTCPGALIEEEKRKRREAEAYRKREIERRMKPRTREDFEILYSELEAWRLQETRRIKESTLSEEEKQLLLRQLLHKETKLLQTIDRLKITASKANRADRIEEKMQAMAAPKKWPVRKGDFVDVQTPTTIRASELMQLYHGLLAKGLGMDERLDVLLHVKWTVKEFDCELTQEIISLVDREADLLNRGRSMKALEGMRKRIAFLFLQFMEIPEFNPEAAAYEIIIPDDTVQDCEKT</sequence>
<dbReference type="Proteomes" id="UP000265515">
    <property type="component" value="Unassembled WGS sequence"/>
</dbReference>
<gene>
    <name evidence="2" type="ORF">CBR_g29814</name>
</gene>
<protein>
    <recommendedName>
        <fullName evidence="1">IQ motif and ubiquitin-like domain-containing protein</fullName>
    </recommendedName>
</protein>
<dbReference type="OrthoDB" id="10265862at2759"/>
<dbReference type="InterPro" id="IPR057887">
    <property type="entry name" value="IQUB_helical"/>
</dbReference>
<reference evidence="2 3" key="1">
    <citation type="journal article" date="2018" name="Cell">
        <title>The Chara Genome: Secondary Complexity and Implications for Plant Terrestrialization.</title>
        <authorList>
            <person name="Nishiyama T."/>
            <person name="Sakayama H."/>
            <person name="Vries J.D."/>
            <person name="Buschmann H."/>
            <person name="Saint-Marcoux D."/>
            <person name="Ullrich K.K."/>
            <person name="Haas F.B."/>
            <person name="Vanderstraeten L."/>
            <person name="Becker D."/>
            <person name="Lang D."/>
            <person name="Vosolsobe S."/>
            <person name="Rombauts S."/>
            <person name="Wilhelmsson P.K.I."/>
            <person name="Janitza P."/>
            <person name="Kern R."/>
            <person name="Heyl A."/>
            <person name="Rumpler F."/>
            <person name="Villalobos L.I.A.C."/>
            <person name="Clay J.M."/>
            <person name="Skokan R."/>
            <person name="Toyoda A."/>
            <person name="Suzuki Y."/>
            <person name="Kagoshima H."/>
            <person name="Schijlen E."/>
            <person name="Tajeshwar N."/>
            <person name="Catarino B."/>
            <person name="Hetherington A.J."/>
            <person name="Saltykova A."/>
            <person name="Bonnot C."/>
            <person name="Breuninger H."/>
            <person name="Symeonidi A."/>
            <person name="Radhakrishnan G.V."/>
            <person name="Van Nieuwerburgh F."/>
            <person name="Deforce D."/>
            <person name="Chang C."/>
            <person name="Karol K.G."/>
            <person name="Hedrich R."/>
            <person name="Ulvskov P."/>
            <person name="Glockner G."/>
            <person name="Delwiche C.F."/>
            <person name="Petrasek J."/>
            <person name="Van de Peer Y."/>
            <person name="Friml J."/>
            <person name="Beilby M."/>
            <person name="Dolan L."/>
            <person name="Kohara Y."/>
            <person name="Sugano S."/>
            <person name="Fujiyama A."/>
            <person name="Delaux P.-M."/>
            <person name="Quint M."/>
            <person name="TheiBen G."/>
            <person name="Hagemann M."/>
            <person name="Harholt J."/>
            <person name="Dunand C."/>
            <person name="Zachgo S."/>
            <person name="Langdale J."/>
            <person name="Maumus F."/>
            <person name="Straeten D.V.D."/>
            <person name="Gould S.B."/>
            <person name="Rensing S.A."/>
        </authorList>
    </citation>
    <scope>NUCLEOTIDE SEQUENCE [LARGE SCALE GENOMIC DNA]</scope>
    <source>
        <strain evidence="2 3">S276</strain>
    </source>
</reference>
<dbReference type="PANTHER" id="PTHR21074">
    <property type="entry name" value="IQ AND UBIQUITIN-LIKE DOMAIN-CONTAINING PROTEIN"/>
    <property type="match status" value="1"/>
</dbReference>
<dbReference type="PANTHER" id="PTHR21074:SF0">
    <property type="entry name" value="IQ AND UBIQUITIN-LIKE DOMAIN-CONTAINING PROTEIN"/>
    <property type="match status" value="1"/>
</dbReference>
<evidence type="ECO:0000313" key="3">
    <source>
        <dbReference type="Proteomes" id="UP000265515"/>
    </source>
</evidence>
<comment type="caution">
    <text evidence="2">The sequence shown here is derived from an EMBL/GenBank/DDBJ whole genome shotgun (WGS) entry which is preliminary data.</text>
</comment>
<name>A0A388LBJ6_CHABU</name>
<dbReference type="InterPro" id="IPR037695">
    <property type="entry name" value="IQUB"/>
</dbReference>